<keyword evidence="2" id="KW-0456">Lyase</keyword>
<keyword evidence="1" id="KW-0802">TPR repeat</keyword>
<comment type="caution">
    <text evidence="2">The sequence shown here is derived from an EMBL/GenBank/DDBJ whole genome shotgun (WGS) entry which is preliminary data.</text>
</comment>
<evidence type="ECO:0000313" key="3">
    <source>
        <dbReference type="Proteomes" id="UP000588068"/>
    </source>
</evidence>
<dbReference type="Gene3D" id="1.25.40.10">
    <property type="entry name" value="Tetratricopeptide repeat domain"/>
    <property type="match status" value="1"/>
</dbReference>
<protein>
    <submittedName>
        <fullName evidence="2">Adenylate cyclase</fullName>
        <ecNumber evidence="2">4.6.1.1</ecNumber>
    </submittedName>
</protein>
<dbReference type="InterPro" id="IPR019734">
    <property type="entry name" value="TPR_rpt"/>
</dbReference>
<organism evidence="2 3">
    <name type="scientific">Povalibacter uvarum</name>
    <dbReference type="NCBI Taxonomy" id="732238"/>
    <lineage>
        <taxon>Bacteria</taxon>
        <taxon>Pseudomonadati</taxon>
        <taxon>Pseudomonadota</taxon>
        <taxon>Gammaproteobacteria</taxon>
        <taxon>Steroidobacterales</taxon>
        <taxon>Steroidobacteraceae</taxon>
        <taxon>Povalibacter</taxon>
    </lineage>
</organism>
<proteinExistence type="predicted"/>
<dbReference type="EMBL" id="JACHHZ010000005">
    <property type="protein sequence ID" value="MBB6095169.1"/>
    <property type="molecule type" value="Genomic_DNA"/>
</dbReference>
<dbReference type="GO" id="GO:0004016">
    <property type="term" value="F:adenylate cyclase activity"/>
    <property type="evidence" value="ECO:0007669"/>
    <property type="project" value="UniProtKB-EC"/>
</dbReference>
<dbReference type="PROSITE" id="PS50005">
    <property type="entry name" value="TPR"/>
    <property type="match status" value="1"/>
</dbReference>
<evidence type="ECO:0000313" key="2">
    <source>
        <dbReference type="EMBL" id="MBB6095169.1"/>
    </source>
</evidence>
<dbReference type="RefSeq" id="WP_184334570.1">
    <property type="nucleotide sequence ID" value="NZ_JACHHZ010000005.1"/>
</dbReference>
<accession>A0A841HS90</accession>
<evidence type="ECO:0000256" key="1">
    <source>
        <dbReference type="PROSITE-ProRule" id="PRU00339"/>
    </source>
</evidence>
<gene>
    <name evidence="2" type="ORF">HNQ60_004059</name>
</gene>
<dbReference type="EC" id="4.6.1.1" evidence="2"/>
<dbReference type="Proteomes" id="UP000588068">
    <property type="component" value="Unassembled WGS sequence"/>
</dbReference>
<dbReference type="AlphaFoldDB" id="A0A841HS90"/>
<keyword evidence="3" id="KW-1185">Reference proteome</keyword>
<dbReference type="InterPro" id="IPR011990">
    <property type="entry name" value="TPR-like_helical_dom_sf"/>
</dbReference>
<feature type="repeat" description="TPR" evidence="1">
    <location>
        <begin position="367"/>
        <end position="400"/>
    </location>
</feature>
<sequence>MFLAQNNRADQGIVEREGSMLQQQVRQHLEALLKSAHFDASVRSRQFLRFVIDETLAGRSKALNQTTIAMQVFGRGTDFDAVLDPIVRVQAGRLRRSLERYYLLTGDLRDVCIQLPKGCYAPVFTTMTRTADPLPDLVETACRPDVTEWPTVLIHPFVTDPADEAIAAHLKDEFAMELCRYDDVHVVRQSSMHHMDARQQASIRFEFRGTLRCMNDERIMSARLIDRHSGQQVWSDEHRCTPHPSRWSCGLGDMARVMAARLGCENGAIARVLATDPVHRSGEAADSFGPIARAYRFLFSRQVDELVPTIQAVRSLTARAPQLAAGWTYLARLFVLNHTFQLSPLYTPVEKAIDHASRAVMLDPGGTRARSVLATALLAKGEIEAAREELHQVLQLNPDSLVCREVIGWLLALSGEWDHGVALMRETMQRNPYCSPQVYHGLWADQLRRGDFEGAHRAALEYRDPGFFWRDLMMACCLGHLGRTEEAQGHVAELLLSKPQFPAHGRTMIQYYIKAPALRECIDFGLRKAGLVLT</sequence>
<name>A0A841HS90_9GAMM</name>
<reference evidence="2 3" key="1">
    <citation type="submission" date="2020-08" db="EMBL/GenBank/DDBJ databases">
        <title>Genomic Encyclopedia of Type Strains, Phase IV (KMG-IV): sequencing the most valuable type-strain genomes for metagenomic binning, comparative biology and taxonomic classification.</title>
        <authorList>
            <person name="Goeker M."/>
        </authorList>
    </citation>
    <scope>NUCLEOTIDE SEQUENCE [LARGE SCALE GENOMIC DNA]</scope>
    <source>
        <strain evidence="2 3">DSM 26723</strain>
    </source>
</reference>
<dbReference type="Pfam" id="PF14559">
    <property type="entry name" value="TPR_19"/>
    <property type="match status" value="1"/>
</dbReference>
<dbReference type="SUPFAM" id="SSF48452">
    <property type="entry name" value="TPR-like"/>
    <property type="match status" value="1"/>
</dbReference>